<evidence type="ECO:0000313" key="3">
    <source>
        <dbReference type="Proteomes" id="UP000012065"/>
    </source>
</evidence>
<proteinExistence type="predicted"/>
<feature type="compositionally biased region" description="Basic and acidic residues" evidence="1">
    <location>
        <begin position="1"/>
        <end position="23"/>
    </location>
</feature>
<dbReference type="HOGENOM" id="CLU_1846477_0_0_1"/>
<evidence type="ECO:0000313" key="2">
    <source>
        <dbReference type="EMBL" id="CCO33733.1"/>
    </source>
</evidence>
<dbReference type="AlphaFoldDB" id="M5C163"/>
<dbReference type="EMBL" id="CAOJ01011978">
    <property type="protein sequence ID" value="CCO33733.1"/>
    <property type="molecule type" value="Genomic_DNA"/>
</dbReference>
<comment type="caution">
    <text evidence="2">The sequence shown here is derived from an EMBL/GenBank/DDBJ whole genome shotgun (WGS) entry which is preliminary data.</text>
</comment>
<accession>M5C163</accession>
<evidence type="ECO:0000256" key="1">
    <source>
        <dbReference type="SAM" id="MobiDB-lite"/>
    </source>
</evidence>
<gene>
    <name evidence="2" type="ORF">BN14_07819</name>
</gene>
<sequence>MRDTQDHPDAPHAKHPRPLDPEMRGFIVPEDGESQDLYVPPPSPPQHERRSARDEQPAVNMDELLAGFGGVLSDDDTPTKRAARKDKGKEKAGPSPKKARPKPKPFPLNAKSVRRFILVDNYLFDAAEAGQCQQIPAVV</sequence>
<dbReference type="Proteomes" id="UP000012065">
    <property type="component" value="Unassembled WGS sequence"/>
</dbReference>
<feature type="region of interest" description="Disordered" evidence="1">
    <location>
        <begin position="1"/>
        <end position="108"/>
    </location>
</feature>
<feature type="compositionally biased region" description="Basic and acidic residues" evidence="1">
    <location>
        <begin position="46"/>
        <end position="56"/>
    </location>
</feature>
<reference evidence="2 3" key="1">
    <citation type="journal article" date="2013" name="J. Biotechnol.">
        <title>Establishment and interpretation of the genome sequence of the phytopathogenic fungus Rhizoctonia solani AG1-IB isolate 7/3/14.</title>
        <authorList>
            <person name="Wibberg D.W."/>
            <person name="Jelonek L.J."/>
            <person name="Rupp O.R."/>
            <person name="Hennig M.H."/>
            <person name="Eikmeyer F.E."/>
            <person name="Goesmann A.G."/>
            <person name="Hartmann A.H."/>
            <person name="Borriss R.B."/>
            <person name="Grosch R.G."/>
            <person name="Puehler A.P."/>
            <person name="Schlueter A.S."/>
        </authorList>
    </citation>
    <scope>NUCLEOTIDE SEQUENCE [LARGE SCALE GENOMIC DNA]</scope>
    <source>
        <strain evidence="3">AG1-IB / isolate 7/3/14</strain>
    </source>
</reference>
<organism evidence="2 3">
    <name type="scientific">Thanatephorus cucumeris (strain AG1-IB / isolate 7/3/14)</name>
    <name type="common">Lettuce bottom rot fungus</name>
    <name type="synonym">Rhizoctonia solani</name>
    <dbReference type="NCBI Taxonomy" id="1108050"/>
    <lineage>
        <taxon>Eukaryota</taxon>
        <taxon>Fungi</taxon>
        <taxon>Dikarya</taxon>
        <taxon>Basidiomycota</taxon>
        <taxon>Agaricomycotina</taxon>
        <taxon>Agaricomycetes</taxon>
        <taxon>Cantharellales</taxon>
        <taxon>Ceratobasidiaceae</taxon>
        <taxon>Rhizoctonia</taxon>
        <taxon>Rhizoctonia solani AG-1</taxon>
    </lineage>
</organism>
<name>M5C163_THACB</name>
<protein>
    <submittedName>
        <fullName evidence="2">Uncharacterized protein</fullName>
    </submittedName>
</protein>